<evidence type="ECO:0000313" key="2">
    <source>
        <dbReference type="Proteomes" id="UP000217257"/>
    </source>
</evidence>
<proteinExistence type="predicted"/>
<evidence type="ECO:0000313" key="1">
    <source>
        <dbReference type="EMBL" id="ATB44084.1"/>
    </source>
</evidence>
<dbReference type="EMBL" id="CP022098">
    <property type="protein sequence ID" value="ATB44084.1"/>
    <property type="molecule type" value="Genomic_DNA"/>
</dbReference>
<keyword evidence="1" id="KW-0255">Endonuclease</keyword>
<accession>A0A250JJL7</accession>
<name>A0A250JJL7_9BACT</name>
<organism evidence="1 2">
    <name type="scientific">Cystobacter fuscus</name>
    <dbReference type="NCBI Taxonomy" id="43"/>
    <lineage>
        <taxon>Bacteria</taxon>
        <taxon>Pseudomonadati</taxon>
        <taxon>Myxococcota</taxon>
        <taxon>Myxococcia</taxon>
        <taxon>Myxococcales</taxon>
        <taxon>Cystobacterineae</taxon>
        <taxon>Archangiaceae</taxon>
        <taxon>Cystobacter</taxon>
    </lineage>
</organism>
<protein>
    <submittedName>
        <fullName evidence="1">Restriction endonuclease</fullName>
    </submittedName>
</protein>
<dbReference type="AlphaFoldDB" id="A0A250JJL7"/>
<dbReference type="KEGG" id="cfus:CYFUS_009565"/>
<keyword evidence="1" id="KW-0378">Hydrolase</keyword>
<sequence length="298" mass="34268">MNIPLQDFDFSVLNDPEFKEDSVREEIIAPLLRALGYRSTGNARIVRSRRLDHPYVQFGVTKKPVTIIPDYLMVVNERPRWILDAKAPTETVDDPAHIAQAYSYAIHHDVRTSWFAICNGHDLVVYSVGELKPVLRVRLRELKEHWQEVLRLLFPPAMTHDPTHPFAKDFGIHLMRLGVPETMNLVFPLVPVRCVARIGQDQYSGFGMNLKYEEGEYLPTFDFSMSQFEKLVSILPSAMAQGITARLLNESPAVVWLSEPFPSVTITAHRTTKIIENEREMYLPLEVTSFDLIKREHQ</sequence>
<dbReference type="GO" id="GO:0004519">
    <property type="term" value="F:endonuclease activity"/>
    <property type="evidence" value="ECO:0007669"/>
    <property type="project" value="UniProtKB-KW"/>
</dbReference>
<keyword evidence="1" id="KW-0540">Nuclease</keyword>
<dbReference type="RefSeq" id="WP_157759083.1">
    <property type="nucleotide sequence ID" value="NZ_CP022098.1"/>
</dbReference>
<dbReference type="Gene3D" id="3.90.1570.30">
    <property type="match status" value="1"/>
</dbReference>
<gene>
    <name evidence="1" type="ORF">CYFUS_009565</name>
</gene>
<reference evidence="1 2" key="1">
    <citation type="submission" date="2017-06" db="EMBL/GenBank/DDBJ databases">
        <title>Sequencing and comparative analysis of myxobacterial genomes.</title>
        <authorList>
            <person name="Rupp O."/>
            <person name="Goesmann A."/>
            <person name="Sogaard-Andersen L."/>
        </authorList>
    </citation>
    <scope>NUCLEOTIDE SEQUENCE [LARGE SCALE GENOMIC DNA]</scope>
    <source>
        <strain evidence="1 2">DSM 52655</strain>
    </source>
</reference>
<dbReference type="Proteomes" id="UP000217257">
    <property type="component" value="Chromosome"/>
</dbReference>